<protein>
    <submittedName>
        <fullName evidence="1">Genomic scaffold, ProqFM164S01</fullName>
    </submittedName>
</protein>
<keyword evidence="2" id="KW-1185">Reference proteome</keyword>
<gene>
    <name evidence="1" type="ORF">PROQFM164_S01g002790</name>
</gene>
<dbReference type="EMBL" id="HG792015">
    <property type="protein sequence ID" value="CDM28979.1"/>
    <property type="molecule type" value="Genomic_DNA"/>
</dbReference>
<dbReference type="Proteomes" id="UP000030686">
    <property type="component" value="Unassembled WGS sequence"/>
</dbReference>
<organism evidence="1 2">
    <name type="scientific">Penicillium roqueforti (strain FM164)</name>
    <dbReference type="NCBI Taxonomy" id="1365484"/>
    <lineage>
        <taxon>Eukaryota</taxon>
        <taxon>Fungi</taxon>
        <taxon>Dikarya</taxon>
        <taxon>Ascomycota</taxon>
        <taxon>Pezizomycotina</taxon>
        <taxon>Eurotiomycetes</taxon>
        <taxon>Eurotiomycetidae</taxon>
        <taxon>Eurotiales</taxon>
        <taxon>Aspergillaceae</taxon>
        <taxon>Penicillium</taxon>
    </lineage>
</organism>
<proteinExistence type="predicted"/>
<evidence type="ECO:0000313" key="2">
    <source>
        <dbReference type="Proteomes" id="UP000030686"/>
    </source>
</evidence>
<sequence>MQVFNKSGHPLGLTGTAASPFNHTLLSARRVPDDNRTREKGATMSIIRIHEENQILGLLVDCMILVPKLESNGNQVSFPAMTL</sequence>
<accession>W6Q491</accession>
<reference evidence="1" key="1">
    <citation type="journal article" date="2014" name="Nat. Commun.">
        <title>Multiple recent horizontal transfers of a large genomic region in cheese making fungi.</title>
        <authorList>
            <person name="Cheeseman K."/>
            <person name="Ropars J."/>
            <person name="Renault P."/>
            <person name="Dupont J."/>
            <person name="Gouzy J."/>
            <person name="Branca A."/>
            <person name="Abraham A.L."/>
            <person name="Ceppi M."/>
            <person name="Conseiller E."/>
            <person name="Debuchy R."/>
            <person name="Malagnac F."/>
            <person name="Goarin A."/>
            <person name="Silar P."/>
            <person name="Lacoste S."/>
            <person name="Sallet E."/>
            <person name="Bensimon A."/>
            <person name="Giraud T."/>
            <person name="Brygoo Y."/>
        </authorList>
    </citation>
    <scope>NUCLEOTIDE SEQUENCE [LARGE SCALE GENOMIC DNA]</scope>
    <source>
        <strain evidence="1">FM164</strain>
    </source>
</reference>
<evidence type="ECO:0000313" key="1">
    <source>
        <dbReference type="EMBL" id="CDM28979.1"/>
    </source>
</evidence>
<name>W6Q491_PENRF</name>
<dbReference type="AlphaFoldDB" id="W6Q491"/>